<dbReference type="PROSITE" id="PS00375">
    <property type="entry name" value="UDPGT"/>
    <property type="match status" value="1"/>
</dbReference>
<feature type="compositionally biased region" description="Basic residues" evidence="6">
    <location>
        <begin position="20"/>
        <end position="31"/>
    </location>
</feature>
<evidence type="ECO:0000256" key="6">
    <source>
        <dbReference type="SAM" id="MobiDB-lite"/>
    </source>
</evidence>
<dbReference type="PANTHER" id="PTHR48044">
    <property type="entry name" value="GLYCOSYLTRANSFERASE"/>
    <property type="match status" value="1"/>
</dbReference>
<feature type="region of interest" description="Disordered" evidence="6">
    <location>
        <begin position="1"/>
        <end position="31"/>
    </location>
</feature>
<dbReference type="Gene3D" id="3.40.50.2000">
    <property type="entry name" value="Glycogen Phosphorylase B"/>
    <property type="match status" value="2"/>
</dbReference>
<evidence type="ECO:0000313" key="8">
    <source>
        <dbReference type="Proteomes" id="UP000515211"/>
    </source>
</evidence>
<reference evidence="8" key="2">
    <citation type="journal article" date="2016" name="Nat. Genet.">
        <title>The genome sequences of Arachis duranensis and Arachis ipaensis, the diploid ancestors of cultivated peanut.</title>
        <authorList>
            <person name="Bertioli D.J."/>
            <person name="Cannon S.B."/>
            <person name="Froenicke L."/>
            <person name="Huang G."/>
            <person name="Farmer A.D."/>
            <person name="Cannon E.K."/>
            <person name="Liu X."/>
            <person name="Gao D."/>
            <person name="Clevenger J."/>
            <person name="Dash S."/>
            <person name="Ren L."/>
            <person name="Moretzsohn M.C."/>
            <person name="Shirasawa K."/>
            <person name="Huang W."/>
            <person name="Vidigal B."/>
            <person name="Abernathy B."/>
            <person name="Chu Y."/>
            <person name="Niederhuth C.E."/>
            <person name="Umale P."/>
            <person name="Araujo A.C."/>
            <person name="Kozik A."/>
            <person name="Kim K.D."/>
            <person name="Burow M.D."/>
            <person name="Varshney R.K."/>
            <person name="Wang X."/>
            <person name="Zhang X."/>
            <person name="Barkley N."/>
            <person name="Guimaraes P.M."/>
            <person name="Isobe S."/>
            <person name="Guo B."/>
            <person name="Liao B."/>
            <person name="Stalker H.T."/>
            <person name="Schmitz R.J."/>
            <person name="Scheffler B.E."/>
            <person name="Leal-Bertioli S.C."/>
            <person name="Xun X."/>
            <person name="Jackson S.A."/>
            <person name="Michelmore R."/>
            <person name="Ozias-Akins P."/>
        </authorList>
    </citation>
    <scope>NUCLEOTIDE SEQUENCE [LARGE SCALE GENOMIC DNA]</scope>
    <source>
        <strain evidence="8">cv. V14167</strain>
    </source>
</reference>
<dbReference type="CDD" id="cd03784">
    <property type="entry name" value="GT1_Gtf-like"/>
    <property type="match status" value="1"/>
</dbReference>
<protein>
    <recommendedName>
        <fullName evidence="5">Glycosyltransferase</fullName>
        <ecNumber evidence="5">2.4.1.-</ecNumber>
    </recommendedName>
</protein>
<sequence>MASSSYQTSPTATNYNSTTKAHHQAQKAHHHHDHDIVVVVVPFPAQGHLNQLLHLSRIILSYNIPVHFVGTPIHNRQALTRLHGWEWDPRSMLNFHDFKVPPFPSPPPDPNALRQTHSNFPSHLLPSFQTAAMHLRDPVRSLLSSISSVARRVVVIHDSLMASVVQDAVHLSNCESYTFHSVSAFTMFFYFWNVMGTPMLQSSIASHIPQVPSLEGCFTTQFVDFISSQYEFHKFSSGTIYNTTRAIEGPYMDLIERMVSYKTHWALGPFNPLIPSSTRNNNKHPCMDWLDEQEDNSVLYVSFGTTTAFKEEQIMELAIGLERSKQKFLWVLRDADKGDVFKEDGKREVKVPKGFEERVKGMGMVVRDWAPQLEILGHRATGGFMSHCGWNSCMESITMGVPIATWPMHSDQPRNRVLVTEVLRIGLVVKDWSHRDEVVAASAVEDAVRRLMATEEGEAMRERAMKLMNAIHKSKDEGGVSRVEIDSFIAHITR</sequence>
<dbReference type="PANTHER" id="PTHR48044:SF22">
    <property type="entry name" value="GLYCOSYLTRANSFERASE"/>
    <property type="match status" value="1"/>
</dbReference>
<dbReference type="InterPro" id="IPR002213">
    <property type="entry name" value="UDP_glucos_trans"/>
</dbReference>
<comment type="similarity">
    <text evidence="1 4">Belongs to the UDP-glycosyltransferase family.</text>
</comment>
<feature type="compositionally biased region" description="Polar residues" evidence="6">
    <location>
        <begin position="1"/>
        <end position="19"/>
    </location>
</feature>
<dbReference type="Proteomes" id="UP000515211">
    <property type="component" value="Chromosome 6"/>
</dbReference>
<dbReference type="RefSeq" id="XP_015969165.1">
    <property type="nucleotide sequence ID" value="XM_016113679.3"/>
</dbReference>
<dbReference type="SUPFAM" id="SSF53756">
    <property type="entry name" value="UDP-Glycosyltransferase/glycogen phosphorylase"/>
    <property type="match status" value="1"/>
</dbReference>
<dbReference type="OrthoDB" id="5835829at2759"/>
<evidence type="ECO:0000259" key="7">
    <source>
        <dbReference type="Pfam" id="PF26168"/>
    </source>
</evidence>
<dbReference type="GeneID" id="107492635"/>
<dbReference type="FunFam" id="3.40.50.2000:FF:000060">
    <property type="entry name" value="Glycosyltransferase"/>
    <property type="match status" value="1"/>
</dbReference>
<dbReference type="Pfam" id="PF00201">
    <property type="entry name" value="UDPGT"/>
    <property type="match status" value="1"/>
</dbReference>
<gene>
    <name evidence="9" type="primary">LOC107492635</name>
</gene>
<dbReference type="InterPro" id="IPR058980">
    <property type="entry name" value="Glyco_transf_N"/>
</dbReference>
<dbReference type="AlphaFoldDB" id="A0A6P4DTF4"/>
<evidence type="ECO:0000256" key="2">
    <source>
        <dbReference type="ARBA" id="ARBA00022676"/>
    </source>
</evidence>
<evidence type="ECO:0000256" key="5">
    <source>
        <dbReference type="RuleBase" id="RU362057"/>
    </source>
</evidence>
<dbReference type="GO" id="GO:0009690">
    <property type="term" value="P:cytokinin metabolic process"/>
    <property type="evidence" value="ECO:0007669"/>
    <property type="project" value="UniProtKB-ARBA"/>
</dbReference>
<evidence type="ECO:0000256" key="3">
    <source>
        <dbReference type="ARBA" id="ARBA00022679"/>
    </source>
</evidence>
<dbReference type="InterPro" id="IPR035595">
    <property type="entry name" value="UDP_glycos_trans_CS"/>
</dbReference>
<evidence type="ECO:0000313" key="9">
    <source>
        <dbReference type="RefSeq" id="XP_015969165.1"/>
    </source>
</evidence>
<name>A0A6P4DTF4_ARADU</name>
<evidence type="ECO:0000256" key="4">
    <source>
        <dbReference type="RuleBase" id="RU003718"/>
    </source>
</evidence>
<proteinExistence type="inferred from homology"/>
<feature type="domain" description="Glycosyltransferase N-terminal" evidence="7">
    <location>
        <begin position="35"/>
        <end position="272"/>
    </location>
</feature>
<accession>A0A6P4DTF4</accession>
<dbReference type="KEGG" id="adu:107492635"/>
<reference evidence="9" key="1">
    <citation type="journal article" date="2014" name="PLoS ONE">
        <title>Comparisons of De Novo Transcriptome Assemblers in Diploid and Polyploid Species Using Peanut (Arachis spp.) RNA-Seq Data.</title>
        <authorList>
            <person name="Chopra R."/>
            <person name="Burow G."/>
            <person name="Farmer A."/>
            <person name="Mudge J."/>
            <person name="Simpson C.E."/>
            <person name="Burow M.D."/>
        </authorList>
    </citation>
    <scope>NUCLEOTIDE SEQUENCE</scope>
</reference>
<dbReference type="FunFam" id="3.40.50.2000:FF:000238">
    <property type="entry name" value="Glycosyltransferase"/>
    <property type="match status" value="1"/>
</dbReference>
<keyword evidence="3 4" id="KW-0808">Transferase</keyword>
<dbReference type="Pfam" id="PF26168">
    <property type="entry name" value="Glyco_transf_N"/>
    <property type="match status" value="1"/>
</dbReference>
<dbReference type="EC" id="2.4.1.-" evidence="5"/>
<organism evidence="8 9">
    <name type="scientific">Arachis duranensis</name>
    <name type="common">Wild peanut</name>
    <dbReference type="NCBI Taxonomy" id="130453"/>
    <lineage>
        <taxon>Eukaryota</taxon>
        <taxon>Viridiplantae</taxon>
        <taxon>Streptophyta</taxon>
        <taxon>Embryophyta</taxon>
        <taxon>Tracheophyta</taxon>
        <taxon>Spermatophyta</taxon>
        <taxon>Magnoliopsida</taxon>
        <taxon>eudicotyledons</taxon>
        <taxon>Gunneridae</taxon>
        <taxon>Pentapetalae</taxon>
        <taxon>rosids</taxon>
        <taxon>fabids</taxon>
        <taxon>Fabales</taxon>
        <taxon>Fabaceae</taxon>
        <taxon>Papilionoideae</taxon>
        <taxon>50 kb inversion clade</taxon>
        <taxon>dalbergioids sensu lato</taxon>
        <taxon>Dalbergieae</taxon>
        <taxon>Pterocarpus clade</taxon>
        <taxon>Arachis</taxon>
    </lineage>
</organism>
<reference evidence="9" key="3">
    <citation type="submission" date="2025-08" db="UniProtKB">
        <authorList>
            <consortium name="RefSeq"/>
        </authorList>
    </citation>
    <scope>IDENTIFICATION</scope>
</reference>
<dbReference type="GO" id="GO:0050404">
    <property type="term" value="F:zeatin O-beta-D-xylosyltransferase activity"/>
    <property type="evidence" value="ECO:0007669"/>
    <property type="project" value="UniProtKB-ARBA"/>
</dbReference>
<evidence type="ECO:0000256" key="1">
    <source>
        <dbReference type="ARBA" id="ARBA00009995"/>
    </source>
</evidence>
<keyword evidence="8" id="KW-1185">Reference proteome</keyword>
<keyword evidence="2 4" id="KW-0328">Glycosyltransferase</keyword>